<sequence length="314" mass="35042">MSVFTKPILRVGVGSSETSSRIKLASLSDPREKRLVTVRAALRAYPGVGDIGNGAWGLGSDTELHIRLHSLRAIFVSWAEFLYDGIRQGAREEAFDDLAIPLARLDEGLHDFYSRNIMGSDDACNSWQEATHAARRAVALVEAIRTLEFRTQPFHEDTAYRDVLDTLSLQGPAGHDNTLRWRAAQRSAISTDCDLLASQSMTLPDLALAPLWPNFRMAALETNLTLNETARDIRQLGSRLATWLRERKDGCLVLGIGPEEAAERLSRTANLPRSFWTAREPKHTLYAFDYCLHGALDNPHWGSETSNRPSYLPD</sequence>
<keyword evidence="2" id="KW-1185">Reference proteome</keyword>
<dbReference type="EMBL" id="CP081294">
    <property type="protein sequence ID" value="QZD94952.1"/>
    <property type="molecule type" value="Genomic_DNA"/>
</dbReference>
<name>A0ABX9A100_9SPHN</name>
<gene>
    <name evidence="1" type="ORF">K3136_12870</name>
</gene>
<organism evidence="1 2">
    <name type="scientific">Qipengyuania gelatinilytica</name>
    <dbReference type="NCBI Taxonomy" id="2867231"/>
    <lineage>
        <taxon>Bacteria</taxon>
        <taxon>Pseudomonadati</taxon>
        <taxon>Pseudomonadota</taxon>
        <taxon>Alphaproteobacteria</taxon>
        <taxon>Sphingomonadales</taxon>
        <taxon>Erythrobacteraceae</taxon>
        <taxon>Qipengyuania</taxon>
    </lineage>
</organism>
<evidence type="ECO:0000313" key="2">
    <source>
        <dbReference type="Proteomes" id="UP000824321"/>
    </source>
</evidence>
<proteinExistence type="predicted"/>
<accession>A0ABX9A100</accession>
<dbReference type="Proteomes" id="UP000824321">
    <property type="component" value="Chromosome"/>
</dbReference>
<reference evidence="1 2" key="1">
    <citation type="submission" date="2021-08" db="EMBL/GenBank/DDBJ databases">
        <title>Comparative Genomics Analysis of the Genus Qipengyuania Reveals Extensive Genetic Diversity and Metabolic Versatility, Including the Description of Fifteen Novel Species.</title>
        <authorList>
            <person name="Liu Y."/>
        </authorList>
    </citation>
    <scope>NUCLEOTIDE SEQUENCE [LARGE SCALE GENOMIC DNA]</scope>
    <source>
        <strain evidence="1 2">1NDH1</strain>
    </source>
</reference>
<evidence type="ECO:0000313" key="1">
    <source>
        <dbReference type="EMBL" id="QZD94952.1"/>
    </source>
</evidence>
<dbReference type="RefSeq" id="WP_221430695.1">
    <property type="nucleotide sequence ID" value="NZ_CP081294.1"/>
</dbReference>
<protein>
    <submittedName>
        <fullName evidence="1">Uncharacterized protein</fullName>
    </submittedName>
</protein>